<dbReference type="RefSeq" id="WP_091772440.1">
    <property type="nucleotide sequence ID" value="NZ_FOES01000003.1"/>
</dbReference>
<dbReference type="SUPFAM" id="SSF55729">
    <property type="entry name" value="Acyl-CoA N-acyltransferases (Nat)"/>
    <property type="match status" value="1"/>
</dbReference>
<keyword evidence="2" id="KW-0808">Transferase</keyword>
<accession>A0A1H9AR36</accession>
<organism evidence="2 3">
    <name type="scientific">Piscibacillus halophilus</name>
    <dbReference type="NCBI Taxonomy" id="571933"/>
    <lineage>
        <taxon>Bacteria</taxon>
        <taxon>Bacillati</taxon>
        <taxon>Bacillota</taxon>
        <taxon>Bacilli</taxon>
        <taxon>Bacillales</taxon>
        <taxon>Bacillaceae</taxon>
        <taxon>Piscibacillus</taxon>
    </lineage>
</organism>
<dbReference type="AlphaFoldDB" id="A0A1H9AR36"/>
<feature type="domain" description="N-acetyltransferase" evidence="1">
    <location>
        <begin position="3"/>
        <end position="96"/>
    </location>
</feature>
<dbReference type="STRING" id="571933.SAMN05216362_10327"/>
<dbReference type="InterPro" id="IPR016181">
    <property type="entry name" value="Acyl_CoA_acyltransferase"/>
</dbReference>
<protein>
    <submittedName>
        <fullName evidence="2">Acetyltransferase (GNAT) domain-containing protein</fullName>
    </submittedName>
</protein>
<evidence type="ECO:0000313" key="3">
    <source>
        <dbReference type="Proteomes" id="UP000199427"/>
    </source>
</evidence>
<name>A0A1H9AR36_9BACI</name>
<sequence length="113" mass="12984">MDYMIRLANEKDAEELSRLNQEFNGGERQPTTRIIESFNNNNELVTVAFLKDKLVGFACGQIYRSFCYSVAQGEITELYIEDHARRHGIASSLIDEYHLVPFCVISTFLLRTS</sequence>
<dbReference type="InterPro" id="IPR000182">
    <property type="entry name" value="GNAT_dom"/>
</dbReference>
<evidence type="ECO:0000313" key="2">
    <source>
        <dbReference type="EMBL" id="SEP79254.1"/>
    </source>
</evidence>
<dbReference type="EMBL" id="FOES01000003">
    <property type="protein sequence ID" value="SEP79254.1"/>
    <property type="molecule type" value="Genomic_DNA"/>
</dbReference>
<dbReference type="Pfam" id="PF00583">
    <property type="entry name" value="Acetyltransf_1"/>
    <property type="match status" value="1"/>
</dbReference>
<dbReference type="Proteomes" id="UP000199427">
    <property type="component" value="Unassembled WGS sequence"/>
</dbReference>
<keyword evidence="3" id="KW-1185">Reference proteome</keyword>
<dbReference type="CDD" id="cd04301">
    <property type="entry name" value="NAT_SF"/>
    <property type="match status" value="1"/>
</dbReference>
<reference evidence="2 3" key="1">
    <citation type="submission" date="2016-10" db="EMBL/GenBank/DDBJ databases">
        <authorList>
            <person name="de Groot N.N."/>
        </authorList>
    </citation>
    <scope>NUCLEOTIDE SEQUENCE [LARGE SCALE GENOMIC DNA]</scope>
    <source>
        <strain evidence="2 3">DSM 21633</strain>
    </source>
</reference>
<proteinExistence type="predicted"/>
<evidence type="ECO:0000259" key="1">
    <source>
        <dbReference type="PROSITE" id="PS51186"/>
    </source>
</evidence>
<dbReference type="Gene3D" id="3.40.630.30">
    <property type="match status" value="1"/>
</dbReference>
<gene>
    <name evidence="2" type="ORF">SAMN05216362_10327</name>
</gene>
<dbReference type="GO" id="GO:0016747">
    <property type="term" value="F:acyltransferase activity, transferring groups other than amino-acyl groups"/>
    <property type="evidence" value="ECO:0007669"/>
    <property type="project" value="InterPro"/>
</dbReference>
<dbReference type="OrthoDB" id="2900974at2"/>
<dbReference type="PROSITE" id="PS51186">
    <property type="entry name" value="GNAT"/>
    <property type="match status" value="1"/>
</dbReference>